<dbReference type="PROSITE" id="PS52015">
    <property type="entry name" value="TONB_CTD"/>
    <property type="match status" value="1"/>
</dbReference>
<dbReference type="InterPro" id="IPR003538">
    <property type="entry name" value="TonB"/>
</dbReference>
<protein>
    <submittedName>
        <fullName evidence="12">Energy transducer TonB</fullName>
    </submittedName>
</protein>
<dbReference type="EMBL" id="JAKJSC010000007">
    <property type="protein sequence ID" value="MDE5419948.1"/>
    <property type="molecule type" value="Genomic_DNA"/>
</dbReference>
<dbReference type="InterPro" id="IPR006260">
    <property type="entry name" value="TonB/TolA_C"/>
</dbReference>
<evidence type="ECO:0000256" key="1">
    <source>
        <dbReference type="ARBA" id="ARBA00004383"/>
    </source>
</evidence>
<evidence type="ECO:0000256" key="6">
    <source>
        <dbReference type="ARBA" id="ARBA00022692"/>
    </source>
</evidence>
<comment type="caution">
    <text evidence="12">The sequence shown here is derived from an EMBL/GenBank/DDBJ whole genome shotgun (WGS) entry which is preliminary data.</text>
</comment>
<evidence type="ECO:0000256" key="7">
    <source>
        <dbReference type="ARBA" id="ARBA00022927"/>
    </source>
</evidence>
<evidence type="ECO:0000313" key="13">
    <source>
        <dbReference type="Proteomes" id="UP001528920"/>
    </source>
</evidence>
<dbReference type="InterPro" id="IPR051045">
    <property type="entry name" value="TonB-dependent_transducer"/>
</dbReference>
<keyword evidence="13" id="KW-1185">Reference proteome</keyword>
<evidence type="ECO:0000256" key="5">
    <source>
        <dbReference type="ARBA" id="ARBA00022519"/>
    </source>
</evidence>
<dbReference type="PANTHER" id="PTHR33446">
    <property type="entry name" value="PROTEIN TONB-RELATED"/>
    <property type="match status" value="1"/>
</dbReference>
<dbReference type="Pfam" id="PF03544">
    <property type="entry name" value="TonB_C"/>
    <property type="match status" value="1"/>
</dbReference>
<dbReference type="PRINTS" id="PR01374">
    <property type="entry name" value="TONBPROTEIN"/>
</dbReference>
<evidence type="ECO:0000256" key="10">
    <source>
        <dbReference type="SAM" id="Phobius"/>
    </source>
</evidence>
<evidence type="ECO:0000256" key="9">
    <source>
        <dbReference type="ARBA" id="ARBA00023136"/>
    </source>
</evidence>
<dbReference type="RefSeq" id="WP_275111278.1">
    <property type="nucleotide sequence ID" value="NZ_JAKJSC010000007.1"/>
</dbReference>
<sequence length="233" mass="27128">MEVKKNPKYNLEKKRILFLQFGFLISFLFVLMAFEYKVPIEEPEVINFTDLADVEDVIMVTFTEPEKLEAPKVKKIELIDLIIIDDDPEVDDYDPVDSFGNLEDEVIYNPVNVEDEVIDETTPFVMVKEMPIFNPKKNTSYQEGCKDLFLTMQRMVRYPIVAQESSIQGRVYVRFVVTKTGEISNVEVTRKVDPLLDEEVVRVVRNLPKFKPGRQQNKNVAVWFSGYVNFVLQ</sequence>
<evidence type="ECO:0000256" key="2">
    <source>
        <dbReference type="ARBA" id="ARBA00006555"/>
    </source>
</evidence>
<evidence type="ECO:0000256" key="8">
    <source>
        <dbReference type="ARBA" id="ARBA00022989"/>
    </source>
</evidence>
<feature type="transmembrane region" description="Helical" evidence="10">
    <location>
        <begin position="16"/>
        <end position="34"/>
    </location>
</feature>
<evidence type="ECO:0000256" key="4">
    <source>
        <dbReference type="ARBA" id="ARBA00022475"/>
    </source>
</evidence>
<feature type="domain" description="TonB C-terminal" evidence="11">
    <location>
        <begin position="143"/>
        <end position="233"/>
    </location>
</feature>
<evidence type="ECO:0000259" key="11">
    <source>
        <dbReference type="PROSITE" id="PS52015"/>
    </source>
</evidence>
<keyword evidence="8 10" id="KW-1133">Transmembrane helix</keyword>
<evidence type="ECO:0000256" key="3">
    <source>
        <dbReference type="ARBA" id="ARBA00022448"/>
    </source>
</evidence>
<keyword evidence="7" id="KW-0653">Protein transport</keyword>
<organism evidence="12 13">
    <name type="scientific">Paralabilibaculum antarcticum</name>
    <dbReference type="NCBI Taxonomy" id="2912572"/>
    <lineage>
        <taxon>Bacteria</taxon>
        <taxon>Pseudomonadati</taxon>
        <taxon>Bacteroidota</taxon>
        <taxon>Bacteroidia</taxon>
        <taxon>Marinilabiliales</taxon>
        <taxon>Marinifilaceae</taxon>
        <taxon>Paralabilibaculum</taxon>
    </lineage>
</organism>
<name>A0ABT5VWZ2_9BACT</name>
<gene>
    <name evidence="12" type="ORF">L3049_18315</name>
</gene>
<accession>A0ABT5VWZ2</accession>
<dbReference type="Gene3D" id="3.30.1150.10">
    <property type="match status" value="1"/>
</dbReference>
<keyword evidence="6 10" id="KW-0812">Transmembrane</keyword>
<keyword evidence="9 10" id="KW-0472">Membrane</keyword>
<evidence type="ECO:0000313" key="12">
    <source>
        <dbReference type="EMBL" id="MDE5419948.1"/>
    </source>
</evidence>
<comment type="similarity">
    <text evidence="2">Belongs to the TonB family.</text>
</comment>
<proteinExistence type="inferred from homology"/>
<keyword evidence="4" id="KW-1003">Cell membrane</keyword>
<keyword evidence="3" id="KW-0813">Transport</keyword>
<reference evidence="12 13" key="1">
    <citation type="submission" date="2022-01" db="EMBL/GenBank/DDBJ databases">
        <title>Labilibaculum sp. nov, a marine bacterium isolated from Antarctica.</title>
        <authorList>
            <person name="Dai W."/>
        </authorList>
    </citation>
    <scope>NUCLEOTIDE SEQUENCE [LARGE SCALE GENOMIC DNA]</scope>
    <source>
        <strain evidence="12 13">DW002</strain>
    </source>
</reference>
<dbReference type="PANTHER" id="PTHR33446:SF2">
    <property type="entry name" value="PROTEIN TONB"/>
    <property type="match status" value="1"/>
</dbReference>
<dbReference type="InterPro" id="IPR037682">
    <property type="entry name" value="TonB_C"/>
</dbReference>
<keyword evidence="5" id="KW-0997">Cell inner membrane</keyword>
<dbReference type="Proteomes" id="UP001528920">
    <property type="component" value="Unassembled WGS sequence"/>
</dbReference>
<comment type="subcellular location">
    <subcellularLocation>
        <location evidence="1">Cell inner membrane</location>
        <topology evidence="1">Single-pass membrane protein</topology>
        <orientation evidence="1">Periplasmic side</orientation>
    </subcellularLocation>
</comment>
<dbReference type="NCBIfam" id="TIGR01352">
    <property type="entry name" value="tonB_Cterm"/>
    <property type="match status" value="1"/>
</dbReference>
<dbReference type="SUPFAM" id="SSF74653">
    <property type="entry name" value="TolA/TonB C-terminal domain"/>
    <property type="match status" value="1"/>
</dbReference>